<evidence type="ECO:0000256" key="2">
    <source>
        <dbReference type="ARBA" id="ARBA00004919"/>
    </source>
</evidence>
<feature type="transmembrane region" description="Helical" evidence="14">
    <location>
        <begin position="152"/>
        <end position="171"/>
    </location>
</feature>
<dbReference type="GO" id="GO:0008495">
    <property type="term" value="F:protoheme IX farnesyltransferase activity"/>
    <property type="evidence" value="ECO:0007669"/>
    <property type="project" value="UniProtKB-UniRule"/>
</dbReference>
<feature type="transmembrane region" description="Helical" evidence="14">
    <location>
        <begin position="218"/>
        <end position="241"/>
    </location>
</feature>
<dbReference type="Gene3D" id="1.10.357.140">
    <property type="entry name" value="UbiA prenyltransferase"/>
    <property type="match status" value="1"/>
</dbReference>
<keyword evidence="8 14" id="KW-0350">Heme biosynthesis</keyword>
<evidence type="ECO:0000256" key="4">
    <source>
        <dbReference type="ARBA" id="ARBA00022475"/>
    </source>
</evidence>
<evidence type="ECO:0000313" key="16">
    <source>
        <dbReference type="Proteomes" id="UP001142372"/>
    </source>
</evidence>
<feature type="transmembrane region" description="Helical" evidence="14">
    <location>
        <begin position="53"/>
        <end position="77"/>
    </location>
</feature>
<feature type="transmembrane region" description="Helical" evidence="14">
    <location>
        <begin position="98"/>
        <end position="118"/>
    </location>
</feature>
<organism evidence="15 16">
    <name type="scientific">Leifsonia poae</name>
    <dbReference type="NCBI Taxonomy" id="110933"/>
    <lineage>
        <taxon>Bacteria</taxon>
        <taxon>Bacillati</taxon>
        <taxon>Actinomycetota</taxon>
        <taxon>Actinomycetes</taxon>
        <taxon>Micrococcales</taxon>
        <taxon>Microbacteriaceae</taxon>
        <taxon>Leifsonia</taxon>
    </lineage>
</organism>
<evidence type="ECO:0000256" key="10">
    <source>
        <dbReference type="ARBA" id="ARBA00030253"/>
    </source>
</evidence>
<dbReference type="GO" id="GO:0005886">
    <property type="term" value="C:plasma membrane"/>
    <property type="evidence" value="ECO:0007669"/>
    <property type="project" value="UniProtKB-SubCell"/>
</dbReference>
<dbReference type="HAMAP" id="MF_00154">
    <property type="entry name" value="CyoE_CtaB"/>
    <property type="match status" value="1"/>
</dbReference>
<dbReference type="RefSeq" id="WP_271178728.1">
    <property type="nucleotide sequence ID" value="NZ_BAAAJO010000003.1"/>
</dbReference>
<dbReference type="EMBL" id="BSEN01000015">
    <property type="protein sequence ID" value="GLJ78138.1"/>
    <property type="molecule type" value="Genomic_DNA"/>
</dbReference>
<name>A0A9W6HDK0_9MICO</name>
<dbReference type="FunFam" id="1.10.357.140:FF:000001">
    <property type="entry name" value="Protoheme IX farnesyltransferase"/>
    <property type="match status" value="1"/>
</dbReference>
<evidence type="ECO:0000256" key="1">
    <source>
        <dbReference type="ARBA" id="ARBA00004651"/>
    </source>
</evidence>
<dbReference type="Proteomes" id="UP001142372">
    <property type="component" value="Unassembled WGS sequence"/>
</dbReference>
<protein>
    <recommendedName>
        <fullName evidence="11 14">Protoheme IX farnesyltransferase</fullName>
        <ecNumber evidence="3 14">2.5.1.141</ecNumber>
    </recommendedName>
    <alternativeName>
        <fullName evidence="12 14">Heme B farnesyltransferase</fullName>
    </alternativeName>
    <alternativeName>
        <fullName evidence="10 14">Heme O synthase</fullName>
    </alternativeName>
</protein>
<keyword evidence="16" id="KW-1185">Reference proteome</keyword>
<keyword evidence="4 14" id="KW-1003">Cell membrane</keyword>
<evidence type="ECO:0000256" key="9">
    <source>
        <dbReference type="ARBA" id="ARBA00023136"/>
    </source>
</evidence>
<sequence>MDVAVESRVESNRIGFGRKLKAYVALTKPRVVELLLVTTVPTMILAEGGIPNLWLVLATVIGGYMSAGSAGAFNCYIDRDIDRVMKRTRNRPLVTGELTDREALVFAWGLGIASILVLGFFANWLAAGLSLVAILLYVVFYTLILKRRTAQNIVWGGVAGCMPVLIGWAAVTGSLDWAPFILFGVIFLWTPPHYWPLSMKYRNDYKEAGVPMLAVVRGRAVVGLQVILYAWAMVACSLLLIPVGHMGLLYTAVSLVAGGWFIYESHRLYNLSIRHETVSPMRVFHGSIAYLTLIFLAVAIDPLLPF</sequence>
<comment type="subcellular location">
    <subcellularLocation>
        <location evidence="1 14">Cell membrane</location>
        <topology evidence="1 14">Multi-pass membrane protein</topology>
    </subcellularLocation>
</comment>
<keyword evidence="5 14" id="KW-0808">Transferase</keyword>
<feature type="transmembrane region" description="Helical" evidence="14">
    <location>
        <begin position="283"/>
        <end position="304"/>
    </location>
</feature>
<comment type="pathway">
    <text evidence="2 14">Porphyrin-containing compound metabolism; heme O biosynthesis; heme O from protoheme: step 1/1.</text>
</comment>
<comment type="caution">
    <text evidence="15">The sequence shown here is derived from an EMBL/GenBank/DDBJ whole genome shotgun (WGS) entry which is preliminary data.</text>
</comment>
<feature type="transmembrane region" description="Helical" evidence="14">
    <location>
        <begin position="247"/>
        <end position="263"/>
    </location>
</feature>
<evidence type="ECO:0000256" key="5">
    <source>
        <dbReference type="ARBA" id="ARBA00022679"/>
    </source>
</evidence>
<gene>
    <name evidence="14 15" type="primary">ctaB</name>
    <name evidence="15" type="ORF">GCM10017584_37120</name>
</gene>
<dbReference type="NCBIfam" id="TIGR01473">
    <property type="entry name" value="cyoE_ctaB"/>
    <property type="match status" value="1"/>
</dbReference>
<feature type="transmembrane region" description="Helical" evidence="14">
    <location>
        <begin position="124"/>
        <end position="145"/>
    </location>
</feature>
<reference evidence="15" key="1">
    <citation type="journal article" date="2014" name="Int. J. Syst. Evol. Microbiol.">
        <title>Complete genome sequence of Corynebacterium casei LMG S-19264T (=DSM 44701T), isolated from a smear-ripened cheese.</title>
        <authorList>
            <consortium name="US DOE Joint Genome Institute (JGI-PGF)"/>
            <person name="Walter F."/>
            <person name="Albersmeier A."/>
            <person name="Kalinowski J."/>
            <person name="Ruckert C."/>
        </authorList>
    </citation>
    <scope>NUCLEOTIDE SEQUENCE</scope>
    <source>
        <strain evidence="15">VKM Ac-1401</strain>
    </source>
</reference>
<dbReference type="InterPro" id="IPR044878">
    <property type="entry name" value="UbiA_sf"/>
</dbReference>
<dbReference type="EC" id="2.5.1.141" evidence="3 14"/>
<evidence type="ECO:0000256" key="11">
    <source>
        <dbReference type="ARBA" id="ARBA00040810"/>
    </source>
</evidence>
<evidence type="ECO:0000256" key="8">
    <source>
        <dbReference type="ARBA" id="ARBA00023133"/>
    </source>
</evidence>
<dbReference type="PANTHER" id="PTHR43448">
    <property type="entry name" value="PROTOHEME IX FARNESYLTRANSFERASE, MITOCHONDRIAL"/>
    <property type="match status" value="1"/>
</dbReference>
<dbReference type="InterPro" id="IPR000537">
    <property type="entry name" value="UbiA_prenyltransferase"/>
</dbReference>
<dbReference type="PANTHER" id="PTHR43448:SF7">
    <property type="entry name" value="4-HYDROXYBENZOATE SOLANESYLTRANSFERASE"/>
    <property type="match status" value="1"/>
</dbReference>
<evidence type="ECO:0000256" key="14">
    <source>
        <dbReference type="HAMAP-Rule" id="MF_00154"/>
    </source>
</evidence>
<dbReference type="NCBIfam" id="NF003349">
    <property type="entry name" value="PRK04375.1-2"/>
    <property type="match status" value="1"/>
</dbReference>
<proteinExistence type="inferred from homology"/>
<dbReference type="GO" id="GO:0048034">
    <property type="term" value="P:heme O biosynthetic process"/>
    <property type="evidence" value="ECO:0007669"/>
    <property type="project" value="UniProtKB-UniRule"/>
</dbReference>
<dbReference type="CDD" id="cd13957">
    <property type="entry name" value="PT_UbiA_Cox10"/>
    <property type="match status" value="1"/>
</dbReference>
<comment type="catalytic activity">
    <reaction evidence="13 14">
        <text>heme b + (2E,6E)-farnesyl diphosphate + H2O = Fe(II)-heme o + diphosphate</text>
        <dbReference type="Rhea" id="RHEA:28070"/>
        <dbReference type="ChEBI" id="CHEBI:15377"/>
        <dbReference type="ChEBI" id="CHEBI:33019"/>
        <dbReference type="ChEBI" id="CHEBI:60344"/>
        <dbReference type="ChEBI" id="CHEBI:60530"/>
        <dbReference type="ChEBI" id="CHEBI:175763"/>
        <dbReference type="EC" id="2.5.1.141"/>
    </reaction>
</comment>
<dbReference type="InterPro" id="IPR006369">
    <property type="entry name" value="Protohaem_IX_farnesylTrfase"/>
</dbReference>
<dbReference type="AlphaFoldDB" id="A0A9W6HDK0"/>
<accession>A0A9W6HDK0</accession>
<evidence type="ECO:0000256" key="13">
    <source>
        <dbReference type="ARBA" id="ARBA00047690"/>
    </source>
</evidence>
<reference evidence="15" key="2">
    <citation type="submission" date="2023-01" db="EMBL/GenBank/DDBJ databases">
        <authorList>
            <person name="Sun Q."/>
            <person name="Evtushenko L."/>
        </authorList>
    </citation>
    <scope>NUCLEOTIDE SEQUENCE</scope>
    <source>
        <strain evidence="15">VKM Ac-1401</strain>
    </source>
</reference>
<evidence type="ECO:0000313" key="15">
    <source>
        <dbReference type="EMBL" id="GLJ78138.1"/>
    </source>
</evidence>
<evidence type="ECO:0000256" key="3">
    <source>
        <dbReference type="ARBA" id="ARBA00012292"/>
    </source>
</evidence>
<keyword evidence="9 14" id="KW-0472">Membrane</keyword>
<keyword evidence="6 14" id="KW-0812">Transmembrane</keyword>
<evidence type="ECO:0000256" key="6">
    <source>
        <dbReference type="ARBA" id="ARBA00022692"/>
    </source>
</evidence>
<dbReference type="InterPro" id="IPR030470">
    <property type="entry name" value="UbiA_prenylTrfase_CS"/>
</dbReference>
<evidence type="ECO:0000256" key="7">
    <source>
        <dbReference type="ARBA" id="ARBA00022989"/>
    </source>
</evidence>
<dbReference type="Pfam" id="PF01040">
    <property type="entry name" value="UbiA"/>
    <property type="match status" value="1"/>
</dbReference>
<comment type="similarity">
    <text evidence="14">Belongs to the UbiA prenyltransferase family. Protoheme IX farnesyltransferase subfamily.</text>
</comment>
<keyword evidence="7 14" id="KW-1133">Transmembrane helix</keyword>
<feature type="transmembrane region" description="Helical" evidence="14">
    <location>
        <begin position="177"/>
        <end position="197"/>
    </location>
</feature>
<comment type="miscellaneous">
    <text evidence="14">Carbon 2 of the heme B porphyrin ring is defined according to the Fischer nomenclature.</text>
</comment>
<evidence type="ECO:0000256" key="12">
    <source>
        <dbReference type="ARBA" id="ARBA00042475"/>
    </source>
</evidence>
<comment type="function">
    <text evidence="14">Converts heme B (protoheme IX) to heme O by substitution of the vinyl group on carbon 2 of heme B porphyrin ring with a hydroxyethyl farnesyl side group.</text>
</comment>
<dbReference type="PROSITE" id="PS00943">
    <property type="entry name" value="UBIA"/>
    <property type="match status" value="1"/>
</dbReference>